<dbReference type="InterPro" id="IPR002156">
    <property type="entry name" value="RNaseH_domain"/>
</dbReference>
<evidence type="ECO:0000259" key="1">
    <source>
        <dbReference type="PROSITE" id="PS50879"/>
    </source>
</evidence>
<dbReference type="GO" id="GO:0004523">
    <property type="term" value="F:RNA-DNA hybrid ribonuclease activity"/>
    <property type="evidence" value="ECO:0007669"/>
    <property type="project" value="InterPro"/>
</dbReference>
<dbReference type="OrthoDB" id="6434564at2759"/>
<proteinExistence type="predicted"/>
<dbReference type="Proteomes" id="UP000499080">
    <property type="component" value="Unassembled WGS sequence"/>
</dbReference>
<evidence type="ECO:0000313" key="2">
    <source>
        <dbReference type="EMBL" id="GBN77835.1"/>
    </source>
</evidence>
<dbReference type="PROSITE" id="PS50879">
    <property type="entry name" value="RNASE_H_1"/>
    <property type="match status" value="1"/>
</dbReference>
<dbReference type="InterPro" id="IPR012337">
    <property type="entry name" value="RNaseH-like_sf"/>
</dbReference>
<dbReference type="InterPro" id="IPR036397">
    <property type="entry name" value="RNaseH_sf"/>
</dbReference>
<sequence>MKSDWRPSCNFRDLWILTDSRGSIQHLKNWTYIEDKTSLSISQKLKLTSLHHDVHFQWIPSHVDIHGNKLVDNLAKEGSSHPIPSSSEITLLELFSRKKAQNKAEWLVPPSHHWYKGRKPGRIFTNPTLIELRQEIGQYHWLRGAVTSFSAPHVAYGNHNKTRVVLLFSVFPQLSTENILPWIVIFLKMKLFFKIS</sequence>
<gene>
    <name evidence="2" type="ORF">AVEN_191898_1</name>
</gene>
<protein>
    <recommendedName>
        <fullName evidence="1">RNase H type-1 domain-containing protein</fullName>
    </recommendedName>
</protein>
<organism evidence="2 3">
    <name type="scientific">Araneus ventricosus</name>
    <name type="common">Orbweaver spider</name>
    <name type="synonym">Epeira ventricosa</name>
    <dbReference type="NCBI Taxonomy" id="182803"/>
    <lineage>
        <taxon>Eukaryota</taxon>
        <taxon>Metazoa</taxon>
        <taxon>Ecdysozoa</taxon>
        <taxon>Arthropoda</taxon>
        <taxon>Chelicerata</taxon>
        <taxon>Arachnida</taxon>
        <taxon>Araneae</taxon>
        <taxon>Araneomorphae</taxon>
        <taxon>Entelegynae</taxon>
        <taxon>Araneoidea</taxon>
        <taxon>Araneidae</taxon>
        <taxon>Araneus</taxon>
    </lineage>
</organism>
<feature type="domain" description="RNase H type-1" evidence="1">
    <location>
        <begin position="1"/>
        <end position="80"/>
    </location>
</feature>
<dbReference type="EMBL" id="BGPR01017966">
    <property type="protein sequence ID" value="GBN77835.1"/>
    <property type="molecule type" value="Genomic_DNA"/>
</dbReference>
<accession>A0A4Y2RSF8</accession>
<keyword evidence="3" id="KW-1185">Reference proteome</keyword>
<evidence type="ECO:0000313" key="3">
    <source>
        <dbReference type="Proteomes" id="UP000499080"/>
    </source>
</evidence>
<dbReference type="Gene3D" id="3.30.420.10">
    <property type="entry name" value="Ribonuclease H-like superfamily/Ribonuclease H"/>
    <property type="match status" value="1"/>
</dbReference>
<dbReference type="SUPFAM" id="SSF53098">
    <property type="entry name" value="Ribonuclease H-like"/>
    <property type="match status" value="1"/>
</dbReference>
<reference evidence="2 3" key="1">
    <citation type="journal article" date="2019" name="Sci. Rep.">
        <title>Orb-weaving spider Araneus ventricosus genome elucidates the spidroin gene catalogue.</title>
        <authorList>
            <person name="Kono N."/>
            <person name="Nakamura H."/>
            <person name="Ohtoshi R."/>
            <person name="Moran D.A.P."/>
            <person name="Shinohara A."/>
            <person name="Yoshida Y."/>
            <person name="Fujiwara M."/>
            <person name="Mori M."/>
            <person name="Tomita M."/>
            <person name="Arakawa K."/>
        </authorList>
    </citation>
    <scope>NUCLEOTIDE SEQUENCE [LARGE SCALE GENOMIC DNA]</scope>
</reference>
<dbReference type="Pfam" id="PF00075">
    <property type="entry name" value="RNase_H"/>
    <property type="match status" value="1"/>
</dbReference>
<dbReference type="GO" id="GO:0003676">
    <property type="term" value="F:nucleic acid binding"/>
    <property type="evidence" value="ECO:0007669"/>
    <property type="project" value="InterPro"/>
</dbReference>
<name>A0A4Y2RSF8_ARAVE</name>
<comment type="caution">
    <text evidence="2">The sequence shown here is derived from an EMBL/GenBank/DDBJ whole genome shotgun (WGS) entry which is preliminary data.</text>
</comment>
<dbReference type="AlphaFoldDB" id="A0A4Y2RSF8"/>